<accession>A0A1F7X6P5</accession>
<reference evidence="3 4" key="1">
    <citation type="journal article" date="2016" name="Nat. Commun.">
        <title>Thousands of microbial genomes shed light on interconnected biogeochemical processes in an aquifer system.</title>
        <authorList>
            <person name="Anantharaman K."/>
            <person name="Brown C.T."/>
            <person name="Hug L.A."/>
            <person name="Sharon I."/>
            <person name="Castelle C.J."/>
            <person name="Probst A.J."/>
            <person name="Thomas B.C."/>
            <person name="Singh A."/>
            <person name="Wilkins M.J."/>
            <person name="Karaoz U."/>
            <person name="Brodie E.L."/>
            <person name="Williams K.H."/>
            <person name="Hubbard S.S."/>
            <person name="Banfield J.F."/>
        </authorList>
    </citation>
    <scope>NUCLEOTIDE SEQUENCE [LARGE SCALE GENOMIC DNA]</scope>
</reference>
<evidence type="ECO:0000256" key="1">
    <source>
        <dbReference type="SAM" id="Phobius"/>
    </source>
</evidence>
<dbReference type="InterPro" id="IPR050570">
    <property type="entry name" value="Cell_wall_metabolism_enzyme"/>
</dbReference>
<dbReference type="Proteomes" id="UP000177053">
    <property type="component" value="Unassembled WGS sequence"/>
</dbReference>
<feature type="domain" description="LysM" evidence="2">
    <location>
        <begin position="159"/>
        <end position="203"/>
    </location>
</feature>
<comment type="caution">
    <text evidence="3">The sequence shown here is derived from an EMBL/GenBank/DDBJ whole genome shotgun (WGS) entry which is preliminary data.</text>
</comment>
<dbReference type="Pfam" id="PF01551">
    <property type="entry name" value="Peptidase_M23"/>
    <property type="match status" value="1"/>
</dbReference>
<dbReference type="SUPFAM" id="SSF54106">
    <property type="entry name" value="LysM domain"/>
    <property type="match status" value="2"/>
</dbReference>
<dbReference type="InterPro" id="IPR018392">
    <property type="entry name" value="LysM"/>
</dbReference>
<evidence type="ECO:0000259" key="2">
    <source>
        <dbReference type="PROSITE" id="PS51782"/>
    </source>
</evidence>
<keyword evidence="1" id="KW-1133">Transmembrane helix</keyword>
<dbReference type="Gene3D" id="2.70.70.10">
    <property type="entry name" value="Glucose Permease (Domain IIA)"/>
    <property type="match status" value="1"/>
</dbReference>
<dbReference type="SUPFAM" id="SSF51261">
    <property type="entry name" value="Duplicated hybrid motif"/>
    <property type="match status" value="1"/>
</dbReference>
<feature type="transmembrane region" description="Helical" evidence="1">
    <location>
        <begin position="97"/>
        <end position="117"/>
    </location>
</feature>
<dbReference type="PANTHER" id="PTHR21666:SF270">
    <property type="entry name" value="MUREIN HYDROLASE ACTIVATOR ENVC"/>
    <property type="match status" value="1"/>
</dbReference>
<dbReference type="InterPro" id="IPR011055">
    <property type="entry name" value="Dup_hybrid_motif"/>
</dbReference>
<keyword evidence="1" id="KW-0472">Membrane</keyword>
<dbReference type="CDD" id="cd12797">
    <property type="entry name" value="M23_peptidase"/>
    <property type="match status" value="1"/>
</dbReference>
<dbReference type="SMART" id="SM00257">
    <property type="entry name" value="LysM"/>
    <property type="match status" value="2"/>
</dbReference>
<evidence type="ECO:0000313" key="4">
    <source>
        <dbReference type="Proteomes" id="UP000177053"/>
    </source>
</evidence>
<dbReference type="PROSITE" id="PS51782">
    <property type="entry name" value="LYSM"/>
    <property type="match status" value="2"/>
</dbReference>
<sequence length="404" mass="45137">MEKRFKLFRNILAFLTRKTSFKDNRKNFSSSLEPTNFQETRVFKEIFQLTSDFKLFILELTRFIVRKLNLSFLQFESGKGIFVTALYRQRGRYAKRLMHTGMAGLAALGMVMAPVIAQEFPGRRVDPWEIPSPSSVLSAATLDPYTQTQISEKVRDRTIEYEVKEGDTISSIAKKFDVSIDTILWQNDLTEKSKIKPGQDLEILPVSGIEHKVKKGDTVYSIAKKYDVDAQPIVNFPFNTFTNDETFELAIGQIIIVPDGVKPDEKPVAPRIRQITPDAGTVVASGDFVWPAGGNISQRFVWYHKGLDIANKSAPSILATDAGKVVVSGWPDGYGYGNRVVIDHGNGYRTLYAHLSSIFVVTGQSVARGDAIGKMGCTGRCTGTHLHFEVIRNGVYLDPLSVLR</sequence>
<dbReference type="EMBL" id="MGFS01000029">
    <property type="protein sequence ID" value="OGM10756.1"/>
    <property type="molecule type" value="Genomic_DNA"/>
</dbReference>
<dbReference type="PANTHER" id="PTHR21666">
    <property type="entry name" value="PEPTIDASE-RELATED"/>
    <property type="match status" value="1"/>
</dbReference>
<gene>
    <name evidence="3" type="ORF">A2Z22_02630</name>
</gene>
<evidence type="ECO:0000313" key="3">
    <source>
        <dbReference type="EMBL" id="OGM10756.1"/>
    </source>
</evidence>
<dbReference type="GO" id="GO:0004222">
    <property type="term" value="F:metalloendopeptidase activity"/>
    <property type="evidence" value="ECO:0007669"/>
    <property type="project" value="TreeGrafter"/>
</dbReference>
<feature type="domain" description="LysM" evidence="2">
    <location>
        <begin position="209"/>
        <end position="257"/>
    </location>
</feature>
<dbReference type="CDD" id="cd00118">
    <property type="entry name" value="LysM"/>
    <property type="match status" value="2"/>
</dbReference>
<protein>
    <recommendedName>
        <fullName evidence="2">LysM domain-containing protein</fullName>
    </recommendedName>
</protein>
<dbReference type="Pfam" id="PF01476">
    <property type="entry name" value="LysM"/>
    <property type="match status" value="2"/>
</dbReference>
<name>A0A1F7X6P5_9BACT</name>
<dbReference type="AlphaFoldDB" id="A0A1F7X6P5"/>
<keyword evidence="1" id="KW-0812">Transmembrane</keyword>
<dbReference type="InterPro" id="IPR036779">
    <property type="entry name" value="LysM_dom_sf"/>
</dbReference>
<dbReference type="InterPro" id="IPR016047">
    <property type="entry name" value="M23ase_b-sheet_dom"/>
</dbReference>
<proteinExistence type="predicted"/>
<organism evidence="3 4">
    <name type="scientific">Candidatus Woesebacteria bacterium RBG_16_34_12</name>
    <dbReference type="NCBI Taxonomy" id="1802480"/>
    <lineage>
        <taxon>Bacteria</taxon>
        <taxon>Candidatus Woeseibacteriota</taxon>
    </lineage>
</organism>
<dbReference type="Gene3D" id="3.10.350.10">
    <property type="entry name" value="LysM domain"/>
    <property type="match status" value="2"/>
</dbReference>